<evidence type="ECO:0000313" key="3">
    <source>
        <dbReference type="EMBL" id="EHO15929.1"/>
    </source>
</evidence>
<keyword evidence="4" id="KW-1185">Reference proteome</keyword>
<dbReference type="InterPro" id="IPR002656">
    <property type="entry name" value="Acyl_transf_3_dom"/>
</dbReference>
<dbReference type="Proteomes" id="UP000018466">
    <property type="component" value="Unassembled WGS sequence"/>
</dbReference>
<proteinExistence type="predicted"/>
<dbReference type="AlphaFoldDB" id="A0AA36Y3R6"/>
<sequence>MRAKEIDGMKGALIFLVVLGHFLLPLLGFGARSINLPFDLIYSFHMPAFVFLSGLFAGHALRSPRHWCKRCLTLLWLYVCFKWLVFYPERAAYQTGGTRPDFWHESGTPWFVLALFLWTLALPLFSLLRRAFTTAPVLLLILALSLCLGDLDGRLHLTDFLALDRVIAFAPFFYGGTFLEEKRFSVWIKNGGRSQWGIMFVAAVLALYFAFQSGGWLHPYQNLIYGVWYTRLDTSAMPELVRTAPWLLRLFWYLASGIISAGFFVFGKLLVRLPNFGAGLAARGERSLPIYMLHRPLRDIGLLLGYPAYFATNLRLAFPLLFLLSLLLVRLFAAEPVYRLFLAVQKLPGKALDVLLGPAEKQRKM</sequence>
<dbReference type="Pfam" id="PF01757">
    <property type="entry name" value="Acyl_transf_3"/>
    <property type="match status" value="1"/>
</dbReference>
<feature type="transmembrane region" description="Helical" evidence="1">
    <location>
        <begin position="316"/>
        <end position="333"/>
    </location>
</feature>
<evidence type="ECO:0000256" key="1">
    <source>
        <dbReference type="SAM" id="Phobius"/>
    </source>
</evidence>
<evidence type="ECO:0000313" key="4">
    <source>
        <dbReference type="Proteomes" id="UP000018466"/>
    </source>
</evidence>
<feature type="transmembrane region" description="Helical" evidence="1">
    <location>
        <begin position="12"/>
        <end position="34"/>
    </location>
</feature>
<keyword evidence="1" id="KW-0472">Membrane</keyword>
<dbReference type="InterPro" id="IPR052734">
    <property type="entry name" value="Nod_factor_acetyltransferase"/>
</dbReference>
<feature type="transmembrane region" description="Helical" evidence="1">
    <location>
        <begin position="250"/>
        <end position="271"/>
    </location>
</feature>
<dbReference type="PANTHER" id="PTHR37312:SF1">
    <property type="entry name" value="MEMBRANE-BOUND ACYLTRANSFERASE YKRP-RELATED"/>
    <property type="match status" value="1"/>
</dbReference>
<comment type="caution">
    <text evidence="3">The sequence shown here is derived from an EMBL/GenBank/DDBJ whole genome shotgun (WGS) entry which is preliminary data.</text>
</comment>
<feature type="domain" description="Acyltransferase 3" evidence="2">
    <location>
        <begin position="5"/>
        <end position="329"/>
    </location>
</feature>
<dbReference type="RefSeq" id="WP_009533658.1">
    <property type="nucleotide sequence ID" value="NZ_JH590864.1"/>
</dbReference>
<feature type="transmembrane region" description="Helical" evidence="1">
    <location>
        <begin position="71"/>
        <end position="87"/>
    </location>
</feature>
<name>A0AA36Y3R6_9FIRM</name>
<dbReference type="EMBL" id="AGEL01000014">
    <property type="protein sequence ID" value="EHO15929.1"/>
    <property type="molecule type" value="Genomic_DNA"/>
</dbReference>
<dbReference type="GO" id="GO:0016747">
    <property type="term" value="F:acyltransferase activity, transferring groups other than amino-acyl groups"/>
    <property type="evidence" value="ECO:0007669"/>
    <property type="project" value="InterPro"/>
</dbReference>
<feature type="transmembrane region" description="Helical" evidence="1">
    <location>
        <begin position="40"/>
        <end position="59"/>
    </location>
</feature>
<protein>
    <recommendedName>
        <fullName evidence="2">Acyltransferase 3 domain-containing protein</fullName>
    </recommendedName>
</protein>
<dbReference type="GeneID" id="86941560"/>
<organism evidence="3 4">
    <name type="scientific">Stomatobaculum longum</name>
    <dbReference type="NCBI Taxonomy" id="796942"/>
    <lineage>
        <taxon>Bacteria</taxon>
        <taxon>Bacillati</taxon>
        <taxon>Bacillota</taxon>
        <taxon>Clostridia</taxon>
        <taxon>Lachnospirales</taxon>
        <taxon>Lachnospiraceae</taxon>
        <taxon>Stomatobaculum</taxon>
    </lineage>
</organism>
<evidence type="ECO:0000259" key="2">
    <source>
        <dbReference type="Pfam" id="PF01757"/>
    </source>
</evidence>
<keyword evidence="1" id="KW-1133">Transmembrane helix</keyword>
<keyword evidence="1" id="KW-0812">Transmembrane</keyword>
<feature type="transmembrane region" description="Helical" evidence="1">
    <location>
        <begin position="132"/>
        <end position="151"/>
    </location>
</feature>
<accession>A0AA36Y3R6</accession>
<feature type="transmembrane region" description="Helical" evidence="1">
    <location>
        <begin position="107"/>
        <end position="125"/>
    </location>
</feature>
<dbReference type="PANTHER" id="PTHR37312">
    <property type="entry name" value="MEMBRANE-BOUND ACYLTRANSFERASE YKRP-RELATED"/>
    <property type="match status" value="1"/>
</dbReference>
<reference evidence="3 4" key="1">
    <citation type="submission" date="2011-10" db="EMBL/GenBank/DDBJ databases">
        <title>The Genome Sequence of Lachnospiraceae bacterium ACC2.</title>
        <authorList>
            <consortium name="The Broad Institute Genome Sequencing Platform"/>
            <person name="Earl A."/>
            <person name="Ward D."/>
            <person name="Feldgarden M."/>
            <person name="Gevers D."/>
            <person name="Sizova M."/>
            <person name="Hazen A."/>
            <person name="Epstein S."/>
            <person name="Young S.K."/>
            <person name="Zeng Q."/>
            <person name="Gargeya S."/>
            <person name="Fitzgerald M."/>
            <person name="Haas B."/>
            <person name="Abouelleil A."/>
            <person name="Alvarado L."/>
            <person name="Arachchi H.M."/>
            <person name="Berlin A."/>
            <person name="Brown A."/>
            <person name="Chapman S.B."/>
            <person name="Chen Z."/>
            <person name="Dunbar C."/>
            <person name="Freedman E."/>
            <person name="Gearin G."/>
            <person name="Goldberg J."/>
            <person name="Griggs A."/>
            <person name="Gujja S."/>
            <person name="Heiman D."/>
            <person name="Howarth C."/>
            <person name="Larson L."/>
            <person name="Lui A."/>
            <person name="MacDonald P.J.P."/>
            <person name="Montmayeur A."/>
            <person name="Murphy C."/>
            <person name="Neiman D."/>
            <person name="Pearson M."/>
            <person name="Priest M."/>
            <person name="Roberts A."/>
            <person name="Saif S."/>
            <person name="Shea T."/>
            <person name="Shenoy N."/>
            <person name="Sisk P."/>
            <person name="Stolte C."/>
            <person name="Sykes S."/>
            <person name="Wortman J."/>
            <person name="Nusbaum C."/>
            <person name="Birren B."/>
        </authorList>
    </citation>
    <scope>NUCLEOTIDE SEQUENCE [LARGE SCALE GENOMIC DNA]</scope>
    <source>
        <strain evidence="3 4">ACC2</strain>
    </source>
</reference>
<feature type="transmembrane region" description="Helical" evidence="1">
    <location>
        <begin position="196"/>
        <end position="217"/>
    </location>
</feature>
<gene>
    <name evidence="3" type="ORF">HMPREF9623_01840</name>
</gene>